<feature type="signal peptide" evidence="6">
    <location>
        <begin position="1"/>
        <end position="21"/>
    </location>
</feature>
<dbReference type="STRING" id="50990.A0A4Y7PKZ5"/>
<dbReference type="InterPro" id="IPR001563">
    <property type="entry name" value="Peptidase_S10"/>
</dbReference>
<keyword evidence="8" id="KW-1185">Reference proteome</keyword>
<dbReference type="PRINTS" id="PR00724">
    <property type="entry name" value="CRBOXYPTASEC"/>
</dbReference>
<keyword evidence="2 6" id="KW-0121">Carboxypeptidase</keyword>
<keyword evidence="5" id="KW-0325">Glycoprotein</keyword>
<dbReference type="InterPro" id="IPR018202">
    <property type="entry name" value="Ser_caboxypep_ser_AS"/>
</dbReference>
<keyword evidence="3 6" id="KW-0645">Protease</keyword>
<gene>
    <name evidence="7" type="ORF">BD410DRAFT_902480</name>
</gene>
<dbReference type="SUPFAM" id="SSF53474">
    <property type="entry name" value="alpha/beta-Hydrolases"/>
    <property type="match status" value="1"/>
</dbReference>
<keyword evidence="6" id="KW-0732">Signal</keyword>
<proteinExistence type="inferred from homology"/>
<organism evidence="7 8">
    <name type="scientific">Rickenella mellea</name>
    <dbReference type="NCBI Taxonomy" id="50990"/>
    <lineage>
        <taxon>Eukaryota</taxon>
        <taxon>Fungi</taxon>
        <taxon>Dikarya</taxon>
        <taxon>Basidiomycota</taxon>
        <taxon>Agaricomycotina</taxon>
        <taxon>Agaricomycetes</taxon>
        <taxon>Hymenochaetales</taxon>
        <taxon>Rickenellaceae</taxon>
        <taxon>Rickenella</taxon>
    </lineage>
</organism>
<dbReference type="Gene3D" id="3.40.50.1820">
    <property type="entry name" value="alpha/beta hydrolase"/>
    <property type="match status" value="1"/>
</dbReference>
<sequence>MFMFSVARTCYAVVALASVNAQVSNSFPHDYPGKPSGDYSPQWQSYFQVTDKLPNVRWDLGRNWAGNIAVNRSGHPNDTLFFWAFEKENGSLTAAANERAGQPWGIWLNGGPGASSLDSLVVENGPLRVTNTYSIVQNNFCWSNLADYIWIDQPVGTGYSTADTTGYIADEDQMGEDFMAFLANLVKVFPSLSRRPLYLTGESYAGTYIPYIAKTYFSTINPPVKLAKIVIGDGAIASLNVVEDLPALSVIETYPQIIGYDPNVYNYFKEQTHLCGYDLNLTYPQNGIFPSLKRVDPYEEQRSIDLRARKSLNRKFFKSFALNAAVQDPSHVGKRDRMIRDAQILRNVAKRDLSGHANGTIDPWYGCFLFGEMIDYALNFSLPWHDDMANVGIGFDVYDVPDYLILESPADASTFFNDNATRAALHAPVIEWQSGFSYPFNSTENQGNGFLDVGDPSPEPMVFLSELASNASDHNVSFVIYSGNDDSLVAHRGSEVTIQNTTFGGIQGFIRKPSTPWFDDSGNFAGIVHQERNWTYVLFQGAGHGVPLWVPNAAFKFMQDFVLGSDPTGLITNSSGTIIVVGSENSTLAGDFLPGGAILYGSGTTASTDPAASVAAWNSFIATATATTGSKGTTSEAGRITVQREMVFWMIGLICGTCFL</sequence>
<evidence type="ECO:0000256" key="1">
    <source>
        <dbReference type="ARBA" id="ARBA00009431"/>
    </source>
</evidence>
<dbReference type="Pfam" id="PF00450">
    <property type="entry name" value="Peptidase_S10"/>
    <property type="match status" value="2"/>
</dbReference>
<dbReference type="VEuPathDB" id="FungiDB:BD410DRAFT_902480"/>
<accession>A0A4Y7PKZ5</accession>
<feature type="chain" id="PRO_5021511748" description="Carboxypeptidase" evidence="6">
    <location>
        <begin position="22"/>
        <end position="660"/>
    </location>
</feature>
<evidence type="ECO:0000256" key="4">
    <source>
        <dbReference type="ARBA" id="ARBA00022801"/>
    </source>
</evidence>
<comment type="similarity">
    <text evidence="1 6">Belongs to the peptidase S10 family.</text>
</comment>
<dbReference type="EMBL" id="ML170267">
    <property type="protein sequence ID" value="TDL15661.1"/>
    <property type="molecule type" value="Genomic_DNA"/>
</dbReference>
<evidence type="ECO:0000256" key="6">
    <source>
        <dbReference type="RuleBase" id="RU361156"/>
    </source>
</evidence>
<dbReference type="PANTHER" id="PTHR11802">
    <property type="entry name" value="SERINE PROTEASE FAMILY S10 SERINE CARBOXYPEPTIDASE"/>
    <property type="match status" value="1"/>
</dbReference>
<evidence type="ECO:0000256" key="3">
    <source>
        <dbReference type="ARBA" id="ARBA00022670"/>
    </source>
</evidence>
<dbReference type="InterPro" id="IPR029058">
    <property type="entry name" value="AB_hydrolase_fold"/>
</dbReference>
<evidence type="ECO:0000256" key="5">
    <source>
        <dbReference type="ARBA" id="ARBA00023180"/>
    </source>
</evidence>
<evidence type="ECO:0000313" key="7">
    <source>
        <dbReference type="EMBL" id="TDL15661.1"/>
    </source>
</evidence>
<evidence type="ECO:0000256" key="2">
    <source>
        <dbReference type="ARBA" id="ARBA00022645"/>
    </source>
</evidence>
<dbReference type="EC" id="3.4.16.-" evidence="6"/>
<reference evidence="7 8" key="1">
    <citation type="submission" date="2018-06" db="EMBL/GenBank/DDBJ databases">
        <title>A transcriptomic atlas of mushroom development highlights an independent origin of complex multicellularity.</title>
        <authorList>
            <consortium name="DOE Joint Genome Institute"/>
            <person name="Krizsan K."/>
            <person name="Almasi E."/>
            <person name="Merenyi Z."/>
            <person name="Sahu N."/>
            <person name="Viragh M."/>
            <person name="Koszo T."/>
            <person name="Mondo S."/>
            <person name="Kiss B."/>
            <person name="Balint B."/>
            <person name="Kues U."/>
            <person name="Barry K."/>
            <person name="Hegedus J.C."/>
            <person name="Henrissat B."/>
            <person name="Johnson J."/>
            <person name="Lipzen A."/>
            <person name="Ohm R."/>
            <person name="Nagy I."/>
            <person name="Pangilinan J."/>
            <person name="Yan J."/>
            <person name="Xiong Y."/>
            <person name="Grigoriev I.V."/>
            <person name="Hibbett D.S."/>
            <person name="Nagy L.G."/>
        </authorList>
    </citation>
    <scope>NUCLEOTIDE SEQUENCE [LARGE SCALE GENOMIC DNA]</scope>
    <source>
        <strain evidence="7 8">SZMC22713</strain>
    </source>
</reference>
<dbReference type="PANTHER" id="PTHR11802:SF479">
    <property type="entry name" value="CARBOXYPEPTIDASE"/>
    <property type="match status" value="1"/>
</dbReference>
<protein>
    <recommendedName>
        <fullName evidence="6">Carboxypeptidase</fullName>
        <ecNumber evidence="6">3.4.16.-</ecNumber>
    </recommendedName>
</protein>
<dbReference type="PROSITE" id="PS00131">
    <property type="entry name" value="CARBOXYPEPT_SER_SER"/>
    <property type="match status" value="1"/>
</dbReference>
<dbReference type="AlphaFoldDB" id="A0A4Y7PKZ5"/>
<dbReference type="Proteomes" id="UP000294933">
    <property type="component" value="Unassembled WGS sequence"/>
</dbReference>
<evidence type="ECO:0000313" key="8">
    <source>
        <dbReference type="Proteomes" id="UP000294933"/>
    </source>
</evidence>
<dbReference type="GO" id="GO:0004185">
    <property type="term" value="F:serine-type carboxypeptidase activity"/>
    <property type="evidence" value="ECO:0007669"/>
    <property type="project" value="UniProtKB-UniRule"/>
</dbReference>
<keyword evidence="4 6" id="KW-0378">Hydrolase</keyword>
<name>A0A4Y7PKZ5_9AGAM</name>
<dbReference type="GO" id="GO:0006508">
    <property type="term" value="P:proteolysis"/>
    <property type="evidence" value="ECO:0007669"/>
    <property type="project" value="UniProtKB-KW"/>
</dbReference>
<dbReference type="OrthoDB" id="443318at2759"/>